<dbReference type="SUPFAM" id="SSF53448">
    <property type="entry name" value="Nucleotide-diphospho-sugar transferases"/>
    <property type="match status" value="1"/>
</dbReference>
<evidence type="ECO:0000313" key="4">
    <source>
        <dbReference type="Proteomes" id="UP001597120"/>
    </source>
</evidence>
<dbReference type="InterPro" id="IPR001173">
    <property type="entry name" value="Glyco_trans_2-like"/>
</dbReference>
<dbReference type="PANTHER" id="PTHR22916">
    <property type="entry name" value="GLYCOSYLTRANSFERASE"/>
    <property type="match status" value="1"/>
</dbReference>
<dbReference type="Gene3D" id="3.90.550.10">
    <property type="entry name" value="Spore Coat Polysaccharide Biosynthesis Protein SpsA, Chain A"/>
    <property type="match status" value="1"/>
</dbReference>
<evidence type="ECO:0000313" key="3">
    <source>
        <dbReference type="EMBL" id="MFD0869523.1"/>
    </source>
</evidence>
<accession>A0ABW3DB35</accession>
<keyword evidence="4" id="KW-1185">Reference proteome</keyword>
<proteinExistence type="inferred from homology"/>
<sequence>MAVTVTIIIRTYNRPHLLREALRSVQQQTFCDFEVVLVEDGPGTSKHVIDQFPDLNITYHSSGNKVGRCRAANIGLELSEGQYINFLDDDDLFLPNHVQTMINGFSVYPEAAAIHTSSLERKVTYVSLDPLKINVAEECEKYNEPLNEGEILFQNKFPIQAVMFKRELYEKYGGLDEKLEYLEDWDLWIKYSLQGKFCYIDEVTSVYHVPADRQRLNERHKQLKDYEKVIHEKYRKYREASNYRPPTRFTKLKTYLNKYGIRKTVKKLVEKMMYR</sequence>
<keyword evidence="3" id="KW-0328">Glycosyltransferase</keyword>
<feature type="domain" description="Glycosyltransferase 2-like" evidence="2">
    <location>
        <begin position="6"/>
        <end position="115"/>
    </location>
</feature>
<gene>
    <name evidence="3" type="ORF">ACFQ03_10210</name>
</gene>
<dbReference type="Pfam" id="PF00535">
    <property type="entry name" value="Glycos_transf_2"/>
    <property type="match status" value="1"/>
</dbReference>
<comment type="caution">
    <text evidence="3">The sequence shown here is derived from an EMBL/GenBank/DDBJ whole genome shotgun (WGS) entry which is preliminary data.</text>
</comment>
<keyword evidence="3" id="KW-0808">Transferase</keyword>
<dbReference type="PANTHER" id="PTHR22916:SF3">
    <property type="entry name" value="UDP-GLCNAC:BETAGAL BETA-1,3-N-ACETYLGLUCOSAMINYLTRANSFERASE-LIKE PROTEIN 1"/>
    <property type="match status" value="1"/>
</dbReference>
<dbReference type="InterPro" id="IPR029044">
    <property type="entry name" value="Nucleotide-diphossugar_trans"/>
</dbReference>
<dbReference type="Proteomes" id="UP001597120">
    <property type="component" value="Unassembled WGS sequence"/>
</dbReference>
<evidence type="ECO:0000256" key="1">
    <source>
        <dbReference type="ARBA" id="ARBA00006739"/>
    </source>
</evidence>
<name>A0ABW3DB35_9BACL</name>
<reference evidence="4" key="1">
    <citation type="journal article" date="2019" name="Int. J. Syst. Evol. Microbiol.">
        <title>The Global Catalogue of Microorganisms (GCM) 10K type strain sequencing project: providing services to taxonomists for standard genome sequencing and annotation.</title>
        <authorList>
            <consortium name="The Broad Institute Genomics Platform"/>
            <consortium name="The Broad Institute Genome Sequencing Center for Infectious Disease"/>
            <person name="Wu L."/>
            <person name="Ma J."/>
        </authorList>
    </citation>
    <scope>NUCLEOTIDE SEQUENCE [LARGE SCALE GENOMIC DNA]</scope>
    <source>
        <strain evidence="4">CCUG 57263</strain>
    </source>
</reference>
<comment type="similarity">
    <text evidence="1">Belongs to the glycosyltransferase 2 family.</text>
</comment>
<dbReference type="EC" id="2.4.-.-" evidence="3"/>
<protein>
    <submittedName>
        <fullName evidence="3">Glycosyltransferase</fullName>
        <ecNumber evidence="3">2.4.-.-</ecNumber>
    </submittedName>
</protein>
<dbReference type="RefSeq" id="WP_379287936.1">
    <property type="nucleotide sequence ID" value="NZ_JBHTIU010000031.1"/>
</dbReference>
<organism evidence="3 4">
    <name type="scientific">Paenibacillus residui</name>
    <dbReference type="NCBI Taxonomy" id="629724"/>
    <lineage>
        <taxon>Bacteria</taxon>
        <taxon>Bacillati</taxon>
        <taxon>Bacillota</taxon>
        <taxon>Bacilli</taxon>
        <taxon>Bacillales</taxon>
        <taxon>Paenibacillaceae</taxon>
        <taxon>Paenibacillus</taxon>
    </lineage>
</organism>
<dbReference type="GO" id="GO:0016757">
    <property type="term" value="F:glycosyltransferase activity"/>
    <property type="evidence" value="ECO:0007669"/>
    <property type="project" value="UniProtKB-KW"/>
</dbReference>
<dbReference type="EMBL" id="JBHTIU010000031">
    <property type="protein sequence ID" value="MFD0869523.1"/>
    <property type="molecule type" value="Genomic_DNA"/>
</dbReference>
<evidence type="ECO:0000259" key="2">
    <source>
        <dbReference type="Pfam" id="PF00535"/>
    </source>
</evidence>